<keyword evidence="3 6" id="KW-0597">Phosphoprotein</keyword>
<dbReference type="PANTHER" id="PTHR43047">
    <property type="entry name" value="TWO-COMPONENT HISTIDINE PROTEIN KINASE"/>
    <property type="match status" value="1"/>
</dbReference>
<sequence>MRLVFVVYVLVTLLLTLVHMYLEYDDTRTRVFGQLKLLESTFNPALAGALWTVNEEQLISTIKGMLKNPILKGVKIEDKNQLNLLHGAGLVSNDKGEQFRIKNSRQIRVNHTKSWRNKPYSYSFDIRYREDGLDLVLGVCTVYSNASVVIDEVKLGFILIAINAVIKSIVFWLVYLFVSHKLLGRPLSQFTRAVRSLDLDNLEHFDFKIKSNLGEDLKFLKESFQLMVNKFLRARQRLVSNMDQLRLLSEQGRQISACASFEELADQISLSFSKLAGYPLRVHTFFHLPQDLTGLKQTRASEKTITKTGLHLELVDQAKNKLWAEIWIQDSMDQEKEKDLHPLFQALLINIANTVKNLITLGELDKKARDLEDSNLALSRLDKLKDDFLAKTSHELRTPINGIIGISQALLDGLGGPLSQKQSQNLTSIVTSGKSLSNLINDLLDFSKISNQVMTLWPGDVNLGAVVETSLTVIAPLARQRGLSLESQIPSDLPLVRADEGRLQQILANLLSNALKYTAEGKIIVSAKAEGEFVLISVSDTGIGIPREKQKLIFEPFEQHSPLIGVRNKGAGLGLAICKQLVELHHGLIEVESVEGIGSRFCFSLPKSKATQASVPSGGAATNLANRFVEVLPKRPSTTGPMPLSPENAQGETILVVEDEALNMEVVTNYLVMAGYRVLSALNGEEALMVTQKEKPDLILMDLMMPVMNGFESCRRIRAAHEFTFLPIIILTARNQVSDLVKGFEMGANDYVLKPFLKDELLARVDLHLKAKKAAQRLLKVKALEREIKQRKQVERQLKQSRQRLLDILDVADTALIALDKDLKISYFNQGAEKITALSHDQVLYQDLSMIFDQPSSAKIKEQMLWFGRQSAFGQVVHLEISLKKETQTGLNRRPVYSGSVSLVRTGGEDMLAVFLPFYSQSLSPGKDQALKGALDQVGEILGDSDTEFIRKVKQFSHTFQLPGRFWENKGKGPLNRSLLTEIMTASLALWEEETGKTKIDLALESGLWKAYLDSGTYRTRTLDKYLAPKTLPKNPKWRDVLATALFVLNISANNSAFTEPVQKSLTRFMEMSQRADQ</sequence>
<reference evidence="11 12" key="1">
    <citation type="submission" date="2013-11" db="EMBL/GenBank/DDBJ databases">
        <title>Metagenomic analysis of a methanogenic consortium involved in long chain n-alkane degradation.</title>
        <authorList>
            <person name="Davidova I.A."/>
            <person name="Callaghan A.V."/>
            <person name="Wawrik B."/>
            <person name="Pruitt S."/>
            <person name="Marks C."/>
            <person name="Duncan K.E."/>
            <person name="Suflita J.M."/>
        </authorList>
    </citation>
    <scope>NUCLEOTIDE SEQUENCE [LARGE SCALE GENOMIC DNA]</scope>
    <source>
        <strain evidence="11 12">SPR</strain>
    </source>
</reference>
<evidence type="ECO:0000259" key="8">
    <source>
        <dbReference type="PROSITE" id="PS50109"/>
    </source>
</evidence>
<evidence type="ECO:0000256" key="4">
    <source>
        <dbReference type="ARBA" id="ARBA00022679"/>
    </source>
</evidence>
<keyword evidence="4" id="KW-0808">Transferase</keyword>
<dbReference type="InterPro" id="IPR004358">
    <property type="entry name" value="Sig_transdc_His_kin-like_C"/>
</dbReference>
<evidence type="ECO:0000256" key="5">
    <source>
        <dbReference type="ARBA" id="ARBA00022777"/>
    </source>
</evidence>
<keyword evidence="7" id="KW-0812">Transmembrane</keyword>
<evidence type="ECO:0000256" key="3">
    <source>
        <dbReference type="ARBA" id="ARBA00022553"/>
    </source>
</evidence>
<dbReference type="Proteomes" id="UP000032233">
    <property type="component" value="Unassembled WGS sequence"/>
</dbReference>
<evidence type="ECO:0000256" key="7">
    <source>
        <dbReference type="SAM" id="Phobius"/>
    </source>
</evidence>
<dbReference type="PANTHER" id="PTHR43047:SF71">
    <property type="entry name" value="HISTIDINE KINASE CONTAINING CHEY-HOMOLOGOUS RECEIVER DOMAIN-RELATED"/>
    <property type="match status" value="1"/>
</dbReference>
<dbReference type="PROSITE" id="PS50109">
    <property type="entry name" value="HIS_KIN"/>
    <property type="match status" value="1"/>
</dbReference>
<dbReference type="Pfam" id="PF02518">
    <property type="entry name" value="HATPase_c"/>
    <property type="match status" value="1"/>
</dbReference>
<keyword evidence="12" id="KW-1185">Reference proteome</keyword>
<dbReference type="Gene3D" id="3.30.565.10">
    <property type="entry name" value="Histidine kinase-like ATPase, C-terminal domain"/>
    <property type="match status" value="1"/>
</dbReference>
<dbReference type="GO" id="GO:0006355">
    <property type="term" value="P:regulation of DNA-templated transcription"/>
    <property type="evidence" value="ECO:0007669"/>
    <property type="project" value="InterPro"/>
</dbReference>
<dbReference type="SUPFAM" id="SSF52172">
    <property type="entry name" value="CheY-like"/>
    <property type="match status" value="1"/>
</dbReference>
<organism evidence="11 12">
    <name type="scientific">Dethiosulfatarculus sandiegensis</name>
    <dbReference type="NCBI Taxonomy" id="1429043"/>
    <lineage>
        <taxon>Bacteria</taxon>
        <taxon>Pseudomonadati</taxon>
        <taxon>Thermodesulfobacteriota</taxon>
        <taxon>Desulfarculia</taxon>
        <taxon>Desulfarculales</taxon>
        <taxon>Desulfarculaceae</taxon>
        <taxon>Dethiosulfatarculus</taxon>
    </lineage>
</organism>
<dbReference type="CDD" id="cd00130">
    <property type="entry name" value="PAS"/>
    <property type="match status" value="1"/>
</dbReference>
<comment type="catalytic activity">
    <reaction evidence="1">
        <text>ATP + protein L-histidine = ADP + protein N-phospho-L-histidine.</text>
        <dbReference type="EC" id="2.7.13.3"/>
    </reaction>
</comment>
<dbReference type="GO" id="GO:0005886">
    <property type="term" value="C:plasma membrane"/>
    <property type="evidence" value="ECO:0007669"/>
    <property type="project" value="TreeGrafter"/>
</dbReference>
<dbReference type="EC" id="2.7.13.3" evidence="2"/>
<dbReference type="Pfam" id="PF00989">
    <property type="entry name" value="PAS"/>
    <property type="match status" value="1"/>
</dbReference>
<accession>A0A0D2GG46</accession>
<keyword evidence="7" id="KW-0472">Membrane</keyword>
<dbReference type="CDD" id="cd00082">
    <property type="entry name" value="HisKA"/>
    <property type="match status" value="1"/>
</dbReference>
<keyword evidence="5" id="KW-0418">Kinase</keyword>
<evidence type="ECO:0000313" key="12">
    <source>
        <dbReference type="Proteomes" id="UP000032233"/>
    </source>
</evidence>
<dbReference type="InterPro" id="IPR000014">
    <property type="entry name" value="PAS"/>
</dbReference>
<dbReference type="AlphaFoldDB" id="A0A0D2GG46"/>
<dbReference type="SUPFAM" id="SSF55785">
    <property type="entry name" value="PYP-like sensor domain (PAS domain)"/>
    <property type="match status" value="1"/>
</dbReference>
<dbReference type="Pfam" id="PF00512">
    <property type="entry name" value="HisKA"/>
    <property type="match status" value="1"/>
</dbReference>
<dbReference type="CDD" id="cd22890">
    <property type="entry name" value="ChiS-DBD"/>
    <property type="match status" value="1"/>
</dbReference>
<evidence type="ECO:0000256" key="6">
    <source>
        <dbReference type="PROSITE-ProRule" id="PRU00169"/>
    </source>
</evidence>
<dbReference type="PROSITE" id="PS50112">
    <property type="entry name" value="PAS"/>
    <property type="match status" value="1"/>
</dbReference>
<feature type="modified residue" description="4-aspartylphosphate" evidence="6">
    <location>
        <position position="702"/>
    </location>
</feature>
<dbReference type="SMART" id="SM00387">
    <property type="entry name" value="HATPase_c"/>
    <property type="match status" value="1"/>
</dbReference>
<name>A0A0D2GG46_9BACT</name>
<dbReference type="InterPro" id="IPR001789">
    <property type="entry name" value="Sig_transdc_resp-reg_receiver"/>
</dbReference>
<feature type="domain" description="PAS" evidence="10">
    <location>
        <begin position="801"/>
        <end position="844"/>
    </location>
</feature>
<evidence type="ECO:0000256" key="1">
    <source>
        <dbReference type="ARBA" id="ARBA00000085"/>
    </source>
</evidence>
<dbReference type="SMART" id="SM00448">
    <property type="entry name" value="REC"/>
    <property type="match status" value="1"/>
</dbReference>
<dbReference type="CDD" id="cd16922">
    <property type="entry name" value="HATPase_EvgS-ArcB-TorS-like"/>
    <property type="match status" value="1"/>
</dbReference>
<dbReference type="PRINTS" id="PR00344">
    <property type="entry name" value="BCTRLSENSOR"/>
</dbReference>
<gene>
    <name evidence="11" type="ORF">X474_11930</name>
</gene>
<dbReference type="InterPro" id="IPR003594">
    <property type="entry name" value="HATPase_dom"/>
</dbReference>
<keyword evidence="7" id="KW-1133">Transmembrane helix</keyword>
<dbReference type="InterPro" id="IPR003661">
    <property type="entry name" value="HisK_dim/P_dom"/>
</dbReference>
<dbReference type="EMBL" id="AZAC01000014">
    <property type="protein sequence ID" value="KIX13897.1"/>
    <property type="molecule type" value="Genomic_DNA"/>
</dbReference>
<evidence type="ECO:0000256" key="2">
    <source>
        <dbReference type="ARBA" id="ARBA00012438"/>
    </source>
</evidence>
<feature type="domain" description="Response regulatory" evidence="9">
    <location>
        <begin position="653"/>
        <end position="769"/>
    </location>
</feature>
<evidence type="ECO:0000313" key="11">
    <source>
        <dbReference type="EMBL" id="KIX13897.1"/>
    </source>
</evidence>
<dbReference type="Gene3D" id="3.30.450.20">
    <property type="entry name" value="PAS domain"/>
    <property type="match status" value="1"/>
</dbReference>
<dbReference type="FunFam" id="3.30.565.10:FF:000010">
    <property type="entry name" value="Sensor histidine kinase RcsC"/>
    <property type="match status" value="1"/>
</dbReference>
<dbReference type="PATRIC" id="fig|1429043.3.peg.2543"/>
<dbReference type="STRING" id="1429043.X474_11930"/>
<dbReference type="GO" id="GO:0000155">
    <property type="term" value="F:phosphorelay sensor kinase activity"/>
    <property type="evidence" value="ECO:0007669"/>
    <property type="project" value="InterPro"/>
</dbReference>
<dbReference type="PROSITE" id="PS50110">
    <property type="entry name" value="RESPONSE_REGULATORY"/>
    <property type="match status" value="1"/>
</dbReference>
<evidence type="ECO:0000259" key="9">
    <source>
        <dbReference type="PROSITE" id="PS50110"/>
    </source>
</evidence>
<dbReference type="InterPro" id="IPR013767">
    <property type="entry name" value="PAS_fold"/>
</dbReference>
<dbReference type="InParanoid" id="A0A0D2GG46"/>
<dbReference type="InterPro" id="IPR036890">
    <property type="entry name" value="HATPase_C_sf"/>
</dbReference>
<dbReference type="SUPFAM" id="SSF47384">
    <property type="entry name" value="Homodimeric domain of signal transducing histidine kinase"/>
    <property type="match status" value="1"/>
</dbReference>
<dbReference type="SMART" id="SM00091">
    <property type="entry name" value="PAS"/>
    <property type="match status" value="1"/>
</dbReference>
<dbReference type="Pfam" id="PF00072">
    <property type="entry name" value="Response_reg"/>
    <property type="match status" value="1"/>
</dbReference>
<comment type="caution">
    <text evidence="11">The sequence shown here is derived from an EMBL/GenBank/DDBJ whole genome shotgun (WGS) entry which is preliminary data.</text>
</comment>
<feature type="transmembrane region" description="Helical" evidence="7">
    <location>
        <begin position="155"/>
        <end position="178"/>
    </location>
</feature>
<dbReference type="GO" id="GO:0009927">
    <property type="term" value="F:histidine phosphotransfer kinase activity"/>
    <property type="evidence" value="ECO:0007669"/>
    <property type="project" value="TreeGrafter"/>
</dbReference>
<dbReference type="InterPro" id="IPR035965">
    <property type="entry name" value="PAS-like_dom_sf"/>
</dbReference>
<dbReference type="Gene3D" id="3.40.50.2300">
    <property type="match status" value="1"/>
</dbReference>
<dbReference type="InterPro" id="IPR011006">
    <property type="entry name" value="CheY-like_superfamily"/>
</dbReference>
<dbReference type="Gene3D" id="1.10.287.130">
    <property type="match status" value="1"/>
</dbReference>
<protein>
    <recommendedName>
        <fullName evidence="2">histidine kinase</fullName>
        <ecNumber evidence="2">2.7.13.3</ecNumber>
    </recommendedName>
</protein>
<feature type="domain" description="Histidine kinase" evidence="8">
    <location>
        <begin position="391"/>
        <end position="609"/>
    </location>
</feature>
<dbReference type="SMART" id="SM00388">
    <property type="entry name" value="HisKA"/>
    <property type="match status" value="1"/>
</dbReference>
<dbReference type="InterPro" id="IPR036097">
    <property type="entry name" value="HisK_dim/P_sf"/>
</dbReference>
<dbReference type="SUPFAM" id="SSF55874">
    <property type="entry name" value="ATPase domain of HSP90 chaperone/DNA topoisomerase II/histidine kinase"/>
    <property type="match status" value="1"/>
</dbReference>
<evidence type="ECO:0000259" key="10">
    <source>
        <dbReference type="PROSITE" id="PS50112"/>
    </source>
</evidence>
<proteinExistence type="predicted"/>
<dbReference type="InterPro" id="IPR005467">
    <property type="entry name" value="His_kinase_dom"/>
</dbReference>